<accession>A0A6M2BTV5</accession>
<sequence length="165" mass="18597">MQSLPLSRYRRLRSWLPFDRLADKFYGVLVLASMTPLLVMIGFLLFAPQNWQPERLLGWTTAATLLALGLSIWLTHALLAPVTLARLALHAYRREQRLLPLPLDLDGEAGGLLNDLRATMETCERQRQIFAEQADWAFREKSSPLLDGQGAPRRRTGGATTAPLF</sequence>
<dbReference type="Proteomes" id="UP000472676">
    <property type="component" value="Unassembled WGS sequence"/>
</dbReference>
<proteinExistence type="predicted"/>
<name>A0A6M2BTV5_9GAMM</name>
<evidence type="ECO:0000313" key="4">
    <source>
        <dbReference type="Proteomes" id="UP000472676"/>
    </source>
</evidence>
<keyword evidence="2" id="KW-0812">Transmembrane</keyword>
<feature type="transmembrane region" description="Helical" evidence="2">
    <location>
        <begin position="66"/>
        <end position="89"/>
    </location>
</feature>
<protein>
    <submittedName>
        <fullName evidence="3">Uncharacterized protein</fullName>
    </submittedName>
</protein>
<gene>
    <name evidence="3" type="ORF">G7Y85_12900</name>
</gene>
<keyword evidence="2" id="KW-0472">Membrane</keyword>
<feature type="region of interest" description="Disordered" evidence="1">
    <location>
        <begin position="143"/>
        <end position="165"/>
    </location>
</feature>
<dbReference type="EMBL" id="JAAMOW010000006">
    <property type="protein sequence ID" value="NGY05665.1"/>
    <property type="molecule type" value="Genomic_DNA"/>
</dbReference>
<dbReference type="AlphaFoldDB" id="A0A6M2BTV5"/>
<comment type="caution">
    <text evidence="3">The sequence shown here is derived from an EMBL/GenBank/DDBJ whole genome shotgun (WGS) entry which is preliminary data.</text>
</comment>
<keyword evidence="2" id="KW-1133">Transmembrane helix</keyword>
<evidence type="ECO:0000256" key="1">
    <source>
        <dbReference type="SAM" id="MobiDB-lite"/>
    </source>
</evidence>
<dbReference type="RefSeq" id="WP_166257603.1">
    <property type="nucleotide sequence ID" value="NZ_JAAMOW010000006.1"/>
</dbReference>
<organism evidence="3 4">
    <name type="scientific">Solimonas terrae</name>
    <dbReference type="NCBI Taxonomy" id="1396819"/>
    <lineage>
        <taxon>Bacteria</taxon>
        <taxon>Pseudomonadati</taxon>
        <taxon>Pseudomonadota</taxon>
        <taxon>Gammaproteobacteria</taxon>
        <taxon>Nevskiales</taxon>
        <taxon>Nevskiaceae</taxon>
        <taxon>Solimonas</taxon>
    </lineage>
</organism>
<evidence type="ECO:0000256" key="2">
    <source>
        <dbReference type="SAM" id="Phobius"/>
    </source>
</evidence>
<feature type="transmembrane region" description="Helical" evidence="2">
    <location>
        <begin position="21"/>
        <end position="46"/>
    </location>
</feature>
<evidence type="ECO:0000313" key="3">
    <source>
        <dbReference type="EMBL" id="NGY05665.1"/>
    </source>
</evidence>
<keyword evidence="4" id="KW-1185">Reference proteome</keyword>
<reference evidence="3 4" key="1">
    <citation type="journal article" date="2014" name="Int. J. Syst. Evol. Microbiol.">
        <title>Solimonas terrae sp. nov., isolated from soil.</title>
        <authorList>
            <person name="Kim S.J."/>
            <person name="Moon J.Y."/>
            <person name="Weon H.Y."/>
            <person name="Ahn J.H."/>
            <person name="Chen W.M."/>
            <person name="Kwon S.W."/>
        </authorList>
    </citation>
    <scope>NUCLEOTIDE SEQUENCE [LARGE SCALE GENOMIC DNA]</scope>
    <source>
        <strain evidence="3 4">KIS83-12</strain>
    </source>
</reference>